<dbReference type="Gene3D" id="2.130.10.10">
    <property type="entry name" value="YVTN repeat-like/Quinoprotein amine dehydrogenase"/>
    <property type="match status" value="1"/>
</dbReference>
<dbReference type="InterPro" id="IPR015943">
    <property type="entry name" value="WD40/YVTN_repeat-like_dom_sf"/>
</dbReference>
<dbReference type="Pfam" id="PF23749">
    <property type="entry name" value="DUF7165"/>
    <property type="match status" value="1"/>
</dbReference>
<feature type="region of interest" description="Disordered" evidence="1">
    <location>
        <begin position="428"/>
        <end position="449"/>
    </location>
</feature>
<evidence type="ECO:0000259" key="2">
    <source>
        <dbReference type="PROSITE" id="PS50181"/>
    </source>
</evidence>
<dbReference type="InterPro" id="IPR036047">
    <property type="entry name" value="F-box-like_dom_sf"/>
</dbReference>
<dbReference type="InterPro" id="IPR055589">
    <property type="entry name" value="DUF7165"/>
</dbReference>
<evidence type="ECO:0000256" key="1">
    <source>
        <dbReference type="SAM" id="MobiDB-lite"/>
    </source>
</evidence>
<organism evidence="3 4">
    <name type="scientific">Trichoderma asperellum</name>
    <name type="common">Filamentous fungus</name>
    <dbReference type="NCBI Taxonomy" id="101201"/>
    <lineage>
        <taxon>Eukaryota</taxon>
        <taxon>Fungi</taxon>
        <taxon>Dikarya</taxon>
        <taxon>Ascomycota</taxon>
        <taxon>Pezizomycotina</taxon>
        <taxon>Sordariomycetes</taxon>
        <taxon>Hypocreomycetidae</taxon>
        <taxon>Hypocreales</taxon>
        <taxon>Hypocreaceae</taxon>
        <taxon>Trichoderma</taxon>
    </lineage>
</organism>
<dbReference type="Proteomes" id="UP000517252">
    <property type="component" value="Unassembled WGS sequence"/>
</dbReference>
<dbReference type="InterPro" id="IPR001810">
    <property type="entry name" value="F-box_dom"/>
</dbReference>
<dbReference type="PROSITE" id="PS50181">
    <property type="entry name" value="FBOX"/>
    <property type="match status" value="1"/>
</dbReference>
<dbReference type="AlphaFoldDB" id="A0A6V8QL20"/>
<name>A0A6V8QL20_TRIAP</name>
<comment type="caution">
    <text evidence="3">The sequence shown here is derived from an EMBL/GenBank/DDBJ whole genome shotgun (WGS) entry which is preliminary data.</text>
</comment>
<evidence type="ECO:0000313" key="4">
    <source>
        <dbReference type="Proteomes" id="UP000517252"/>
    </source>
</evidence>
<evidence type="ECO:0000313" key="3">
    <source>
        <dbReference type="EMBL" id="GFP52466.1"/>
    </source>
</evidence>
<accession>A0A6V8QL20</accession>
<gene>
    <name evidence="3" type="ORF">TASIC1_0001061800</name>
</gene>
<reference evidence="3 4" key="1">
    <citation type="submission" date="2020-07" db="EMBL/GenBank/DDBJ databases">
        <title>Trichoderma asperellum IC-1 whole genome shotgun sequence.</title>
        <authorList>
            <person name="Kanamasa S."/>
            <person name="Takahashi H."/>
        </authorList>
    </citation>
    <scope>NUCLEOTIDE SEQUENCE [LARGE SCALE GENOMIC DNA]</scope>
    <source>
        <strain evidence="3 4">IC-1</strain>
    </source>
</reference>
<dbReference type="SUPFAM" id="SSF75011">
    <property type="entry name" value="3-carboxy-cis,cis-mucoante lactonizing enzyme"/>
    <property type="match status" value="1"/>
</dbReference>
<dbReference type="EMBL" id="BLZH01000001">
    <property type="protein sequence ID" value="GFP52466.1"/>
    <property type="molecule type" value="Genomic_DNA"/>
</dbReference>
<dbReference type="SUPFAM" id="SSF81383">
    <property type="entry name" value="F-box domain"/>
    <property type="match status" value="1"/>
</dbReference>
<protein>
    <recommendedName>
        <fullName evidence="2">F-box domain-containing protein</fullName>
    </recommendedName>
</protein>
<proteinExistence type="predicted"/>
<feature type="domain" description="F-box" evidence="2">
    <location>
        <begin position="25"/>
        <end position="71"/>
    </location>
</feature>
<dbReference type="OrthoDB" id="3925024at2759"/>
<sequence length="584" mass="63589">MDDASALAEARRSSIEKAPLVLDTPPPFDGLPDEIIEQILLATDPNGFASLMTLNRKWRDVSQRPHVYRYHLARCPSYASSHHKLPSADVENLPKLRRLFASEIKRNLFESYVRPNVTVFKLVSKAISSSSCPGGEGMAFTTSPNGHHVLAYNSSRLYLINAQGSEIDIKREFKLLRRPVSACVSNDASLLAVLSNEMQVDVYDLTQSPPKRKQSLILDNDPRTIALSPCGTVLTAAYDGGIEVQSLSRGASPTERRAVKCDAVDALAFSFDGTQILGTTLHSSPPSTVVITAPYYDPGALAMDQSEENLSAMWTTSILFPNSSRDCSHAVLLQDGSQEEAAWAFAYDRSFETFRAVRIDDLRNGTTHFTGPVPKTASQAKLLPCTLPSATYHGELVSACFHGNEVWIYGVPEDLTAVPDATLAASDTSGLARRNSAQSHSSRSPSIRTQEVAVPTAASTRVPQWQILCDKLRNNFVAGHKTSEVIGVSNVKWVSGFGDTSLKERLIVTATGVTGPRLVTEDEDFDFVDGGRIALVDFGYAFTDGTETEVTIEVGSDDAEVLEEEQRDIETDVAIGQLCAEQLQ</sequence>